<gene>
    <name evidence="2" type="ORF">DIT68_01560</name>
</gene>
<dbReference type="AlphaFoldDB" id="A0A2U2XGP7"/>
<evidence type="ECO:0000313" key="2">
    <source>
        <dbReference type="EMBL" id="PWH86972.1"/>
    </source>
</evidence>
<evidence type="ECO:0000259" key="1">
    <source>
        <dbReference type="Pfam" id="PF04230"/>
    </source>
</evidence>
<dbReference type="GO" id="GO:0016740">
    <property type="term" value="F:transferase activity"/>
    <property type="evidence" value="ECO:0007669"/>
    <property type="project" value="UniProtKB-KW"/>
</dbReference>
<dbReference type="EMBL" id="QFRJ01000001">
    <property type="protein sequence ID" value="PWH86972.1"/>
    <property type="molecule type" value="Genomic_DNA"/>
</dbReference>
<dbReference type="Pfam" id="PF04230">
    <property type="entry name" value="PS_pyruv_trans"/>
    <property type="match status" value="1"/>
</dbReference>
<name>A0A2U2XGP7_9FLAO</name>
<dbReference type="OrthoDB" id="624106at2"/>
<keyword evidence="3" id="KW-1185">Reference proteome</keyword>
<dbReference type="InterPro" id="IPR007345">
    <property type="entry name" value="Polysacch_pyruvyl_Trfase"/>
</dbReference>
<sequence>MFKTDILFTGFYGNSNTGDDAFVEVASWGADKLWNKKNNRFLAVDDNLPTTLTPSKGYPLTIPKTYRLQDSILVRNCDYLISGGGSTIHNKLDRSNVKHKAIQRKLSKKNLKIGGIGVSIGPFKTIEDEKHVEDYLKNIDFLAVRDKASFDYVSSLSLPYKPVNAFDLAALLPNIYNFSPEFKLKNKVKTIGVSVCPHESIQGDLNIKNEIKRNNKTNELLKSIDETQPVHFKFYIINGHHKIGDYQLTLETIKKVNPKSYEIIEYSKDTQNIWKSISNCDFMISTRLHAAVFACFSNTPFMLNEYHRKCTDFLFNIGYNEDYRLYDSEYDTKDKTNKILEIINDQAAYVVPSRISEMKEQALLNFTEINL</sequence>
<protein>
    <submittedName>
        <fullName evidence="2">Polysaccharide pyruvyl transferase family protein</fullName>
    </submittedName>
</protein>
<dbReference type="PANTHER" id="PTHR36836">
    <property type="entry name" value="COLANIC ACID BIOSYNTHESIS PROTEIN WCAK"/>
    <property type="match status" value="1"/>
</dbReference>
<dbReference type="PANTHER" id="PTHR36836:SF1">
    <property type="entry name" value="COLANIC ACID BIOSYNTHESIS PROTEIN WCAK"/>
    <property type="match status" value="1"/>
</dbReference>
<reference evidence="2 3" key="2">
    <citation type="submission" date="2018-05" db="EMBL/GenBank/DDBJ databases">
        <authorList>
            <person name="Lanie J.A."/>
            <person name="Ng W.-L."/>
            <person name="Kazmierczak K.M."/>
            <person name="Andrzejewski T.M."/>
            <person name="Davidsen T.M."/>
            <person name="Wayne K.J."/>
            <person name="Tettelin H."/>
            <person name="Glass J.I."/>
            <person name="Rusch D."/>
            <person name="Podicherti R."/>
            <person name="Tsui H.-C.T."/>
            <person name="Winkler M.E."/>
        </authorList>
    </citation>
    <scope>NUCLEOTIDE SEQUENCE [LARGE SCALE GENOMIC DNA]</scope>
    <source>
        <strain evidence="2 3">C305</strain>
    </source>
</reference>
<proteinExistence type="predicted"/>
<feature type="domain" description="Polysaccharide pyruvyl transferase" evidence="1">
    <location>
        <begin position="54"/>
        <end position="302"/>
    </location>
</feature>
<dbReference type="Proteomes" id="UP000245370">
    <property type="component" value="Unassembled WGS sequence"/>
</dbReference>
<dbReference type="RefSeq" id="WP_109358050.1">
    <property type="nucleotide sequence ID" value="NZ_QFRJ01000001.1"/>
</dbReference>
<keyword evidence="2" id="KW-0808">Transferase</keyword>
<organism evidence="2 3">
    <name type="scientific">Brumimicrobium oceani</name>
    <dbReference type="NCBI Taxonomy" id="2100725"/>
    <lineage>
        <taxon>Bacteria</taxon>
        <taxon>Pseudomonadati</taxon>
        <taxon>Bacteroidota</taxon>
        <taxon>Flavobacteriia</taxon>
        <taxon>Flavobacteriales</taxon>
        <taxon>Crocinitomicaceae</taxon>
        <taxon>Brumimicrobium</taxon>
    </lineage>
</organism>
<comment type="caution">
    <text evidence="2">The sequence shown here is derived from an EMBL/GenBank/DDBJ whole genome shotgun (WGS) entry which is preliminary data.</text>
</comment>
<evidence type="ECO:0000313" key="3">
    <source>
        <dbReference type="Proteomes" id="UP000245370"/>
    </source>
</evidence>
<reference evidence="2 3" key="1">
    <citation type="submission" date="2018-05" db="EMBL/GenBank/DDBJ databases">
        <title>Brumimicrobium oceani sp. nov., isolated from coastal sediment.</title>
        <authorList>
            <person name="Kou Y."/>
        </authorList>
    </citation>
    <scope>NUCLEOTIDE SEQUENCE [LARGE SCALE GENOMIC DNA]</scope>
    <source>
        <strain evidence="2 3">C305</strain>
    </source>
</reference>
<accession>A0A2U2XGP7</accession>